<feature type="transmembrane region" description="Helical" evidence="2">
    <location>
        <begin position="12"/>
        <end position="31"/>
    </location>
</feature>
<dbReference type="PANTHER" id="PTHR46280">
    <property type="entry name" value="PLECKSTRIN HOMOLOGY DOMAIN-CONTAINING FAMILY F MEMBER 2-RELATED"/>
    <property type="match status" value="1"/>
</dbReference>
<gene>
    <name evidence="4" type="ORF">KUTeg_022626</name>
</gene>
<dbReference type="EMBL" id="JARBDR010000921">
    <property type="protein sequence ID" value="KAJ8298566.1"/>
    <property type="molecule type" value="Genomic_DNA"/>
</dbReference>
<feature type="compositionally biased region" description="Acidic residues" evidence="1">
    <location>
        <begin position="172"/>
        <end position="184"/>
    </location>
</feature>
<feature type="compositionally biased region" description="Polar residues" evidence="1">
    <location>
        <begin position="193"/>
        <end position="203"/>
    </location>
</feature>
<keyword evidence="5" id="KW-1185">Reference proteome</keyword>
<organism evidence="4 5">
    <name type="scientific">Tegillarca granosa</name>
    <name type="common">Malaysian cockle</name>
    <name type="synonym">Anadara granosa</name>
    <dbReference type="NCBI Taxonomy" id="220873"/>
    <lineage>
        <taxon>Eukaryota</taxon>
        <taxon>Metazoa</taxon>
        <taxon>Spiralia</taxon>
        <taxon>Lophotrochozoa</taxon>
        <taxon>Mollusca</taxon>
        <taxon>Bivalvia</taxon>
        <taxon>Autobranchia</taxon>
        <taxon>Pteriomorphia</taxon>
        <taxon>Arcoida</taxon>
        <taxon>Arcoidea</taxon>
        <taxon>Arcidae</taxon>
        <taxon>Tegillarca</taxon>
    </lineage>
</organism>
<comment type="caution">
    <text evidence="4">The sequence shown here is derived from an EMBL/GenBank/DDBJ whole genome shotgun (WGS) entry which is preliminary data.</text>
</comment>
<evidence type="ECO:0000256" key="2">
    <source>
        <dbReference type="SAM" id="Phobius"/>
    </source>
</evidence>
<protein>
    <recommendedName>
        <fullName evidence="3">PH domain-containing protein</fullName>
    </recommendedName>
</protein>
<dbReference type="PROSITE" id="PS50003">
    <property type="entry name" value="PH_DOMAIN"/>
    <property type="match status" value="1"/>
</dbReference>
<dbReference type="Proteomes" id="UP001217089">
    <property type="component" value="Unassembled WGS sequence"/>
</dbReference>
<keyword evidence="2" id="KW-0812">Transmembrane</keyword>
<accession>A0ABQ9DZ99</accession>
<dbReference type="InterPro" id="IPR051765">
    <property type="entry name" value="PH_domain-containing_F"/>
</dbReference>
<name>A0ABQ9DZ99_TEGGR</name>
<dbReference type="InterPro" id="IPR001849">
    <property type="entry name" value="PH_domain"/>
</dbReference>
<dbReference type="SMART" id="SM00233">
    <property type="entry name" value="PH"/>
    <property type="match status" value="1"/>
</dbReference>
<dbReference type="Pfam" id="PF22697">
    <property type="entry name" value="SOS1_NGEF_PH"/>
    <property type="match status" value="1"/>
</dbReference>
<sequence>MYKSIIQQQHHDILFYVSMWFSIGILFNGFGSVNSEANSRRIAYVEQCFGASGQPLQVTGRVLVGEGVLTKLCRKKPKPRQFFLFNDIIVYGNILINKKKYNQQHIIPLEVVKLENVDDQANLRNGWKIISPSKSFVVFAATATEKSQWMSHINKCVSDLLLKNIEGTNDSSGEDSSDDEEGDGAADIAKNDPATQFHTYSDN</sequence>
<feature type="domain" description="PH" evidence="3">
    <location>
        <begin position="62"/>
        <end position="158"/>
    </location>
</feature>
<dbReference type="CDD" id="cd01218">
    <property type="entry name" value="PH_Phafin2-like"/>
    <property type="match status" value="1"/>
</dbReference>
<evidence type="ECO:0000256" key="1">
    <source>
        <dbReference type="SAM" id="MobiDB-lite"/>
    </source>
</evidence>
<proteinExistence type="predicted"/>
<reference evidence="4 5" key="1">
    <citation type="submission" date="2022-12" db="EMBL/GenBank/DDBJ databases">
        <title>Chromosome-level genome of Tegillarca granosa.</title>
        <authorList>
            <person name="Kim J."/>
        </authorList>
    </citation>
    <scope>NUCLEOTIDE SEQUENCE [LARGE SCALE GENOMIC DNA]</scope>
    <source>
        <strain evidence="4">Teg-2019</strain>
        <tissue evidence="4">Adductor muscle</tissue>
    </source>
</reference>
<dbReference type="Gene3D" id="2.30.29.30">
    <property type="entry name" value="Pleckstrin-homology domain (PH domain)/Phosphotyrosine-binding domain (PTB)"/>
    <property type="match status" value="1"/>
</dbReference>
<evidence type="ECO:0000313" key="5">
    <source>
        <dbReference type="Proteomes" id="UP001217089"/>
    </source>
</evidence>
<dbReference type="InterPro" id="IPR055251">
    <property type="entry name" value="SOS1_NGEF_PH"/>
</dbReference>
<feature type="region of interest" description="Disordered" evidence="1">
    <location>
        <begin position="168"/>
        <end position="203"/>
    </location>
</feature>
<keyword evidence="2" id="KW-1133">Transmembrane helix</keyword>
<dbReference type="InterPro" id="IPR011993">
    <property type="entry name" value="PH-like_dom_sf"/>
</dbReference>
<dbReference type="SUPFAM" id="SSF50729">
    <property type="entry name" value="PH domain-like"/>
    <property type="match status" value="1"/>
</dbReference>
<evidence type="ECO:0000259" key="3">
    <source>
        <dbReference type="PROSITE" id="PS50003"/>
    </source>
</evidence>
<evidence type="ECO:0000313" key="4">
    <source>
        <dbReference type="EMBL" id="KAJ8298566.1"/>
    </source>
</evidence>
<keyword evidence="2" id="KW-0472">Membrane</keyword>
<dbReference type="InterPro" id="IPR037871">
    <property type="entry name" value="PH_Phafin"/>
</dbReference>
<dbReference type="PANTHER" id="PTHR46280:SF3">
    <property type="entry name" value="PLECKSTRIN HOMOLOGY DOMAIN-CONTAINING FAMILY F MEMBER 1 HOMOLOG"/>
    <property type="match status" value="1"/>
</dbReference>